<proteinExistence type="predicted"/>
<dbReference type="SUPFAM" id="SSF53474">
    <property type="entry name" value="alpha/beta-Hydrolases"/>
    <property type="match status" value="1"/>
</dbReference>
<name>A0A3A3ZHM3_9ACTN</name>
<evidence type="ECO:0000313" key="4">
    <source>
        <dbReference type="Proteomes" id="UP000265614"/>
    </source>
</evidence>
<evidence type="ECO:0000256" key="1">
    <source>
        <dbReference type="ARBA" id="ARBA00022729"/>
    </source>
</evidence>
<dbReference type="Proteomes" id="UP000265614">
    <property type="component" value="Unassembled WGS sequence"/>
</dbReference>
<gene>
    <name evidence="3" type="ORF">D5H78_13175</name>
</gene>
<dbReference type="GO" id="GO:0016787">
    <property type="term" value="F:hydrolase activity"/>
    <property type="evidence" value="ECO:0007669"/>
    <property type="project" value="UniProtKB-KW"/>
</dbReference>
<protein>
    <submittedName>
        <fullName evidence="3">Phospholipase</fullName>
    </submittedName>
</protein>
<comment type="caution">
    <text evidence="3">The sequence shown here is derived from an EMBL/GenBank/DDBJ whole genome shotgun (WGS) entry which is preliminary data.</text>
</comment>
<dbReference type="Gene3D" id="3.40.50.1820">
    <property type="entry name" value="alpha/beta hydrolase"/>
    <property type="match status" value="1"/>
</dbReference>
<evidence type="ECO:0000256" key="2">
    <source>
        <dbReference type="ARBA" id="ARBA00022801"/>
    </source>
</evidence>
<keyword evidence="2" id="KW-0378">Hydrolase</keyword>
<dbReference type="EMBL" id="QZEZ01000006">
    <property type="protein sequence ID" value="RJK94776.1"/>
    <property type="molecule type" value="Genomic_DNA"/>
</dbReference>
<sequence length="224" mass="23183">MPEPDDPGAAGVTALPQVRELALPGRRPPLLLVPPGADEDPAPRPLLVFLHGAGGTGEQGVPLLRGAAAAHGALALLTTSRGATWDLLLGRLGPDADALDAALDQVRAERAVGRLALGGFSDGASYALSLGLAAGDRYEALLAFSPGFAAPPRRVGLPRAFVAHGTDDAVLPVERCGRPVARDLRGRGHEVRYEEFRGGHVVPRPLVDAALAWWLDGPAPARGV</sequence>
<dbReference type="PANTHER" id="PTHR43037">
    <property type="entry name" value="UNNAMED PRODUCT-RELATED"/>
    <property type="match status" value="1"/>
</dbReference>
<keyword evidence="4" id="KW-1185">Reference proteome</keyword>
<dbReference type="InterPro" id="IPR050955">
    <property type="entry name" value="Plant_Biomass_Hydrol_Est"/>
</dbReference>
<keyword evidence="1" id="KW-0732">Signal</keyword>
<dbReference type="AlphaFoldDB" id="A0A3A3ZHM3"/>
<dbReference type="InterPro" id="IPR029058">
    <property type="entry name" value="AB_hydrolase_fold"/>
</dbReference>
<dbReference type="OrthoDB" id="9765647at2"/>
<dbReference type="PANTHER" id="PTHR43037:SF5">
    <property type="entry name" value="FERULOYL ESTERASE"/>
    <property type="match status" value="1"/>
</dbReference>
<reference evidence="3 4" key="1">
    <citation type="submission" date="2018-09" db="EMBL/GenBank/DDBJ databases">
        <title>YIM 75000 draft genome.</title>
        <authorList>
            <person name="Tang S."/>
            <person name="Feng Y."/>
        </authorList>
    </citation>
    <scope>NUCLEOTIDE SEQUENCE [LARGE SCALE GENOMIC DNA]</scope>
    <source>
        <strain evidence="3 4">YIM 75000</strain>
    </source>
</reference>
<evidence type="ECO:0000313" key="3">
    <source>
        <dbReference type="EMBL" id="RJK94776.1"/>
    </source>
</evidence>
<accession>A0A3A3ZHM3</accession>
<organism evidence="3 4">
    <name type="scientific">Vallicoccus soli</name>
    <dbReference type="NCBI Taxonomy" id="2339232"/>
    <lineage>
        <taxon>Bacteria</taxon>
        <taxon>Bacillati</taxon>
        <taxon>Actinomycetota</taxon>
        <taxon>Actinomycetes</taxon>
        <taxon>Motilibacterales</taxon>
        <taxon>Vallicoccaceae</taxon>
        <taxon>Vallicoccus</taxon>
    </lineage>
</organism>
<dbReference type="RefSeq" id="WP_119950958.1">
    <property type="nucleotide sequence ID" value="NZ_QZEZ01000006.1"/>
</dbReference>